<reference evidence="2 3" key="1">
    <citation type="submission" date="2015-12" db="EMBL/GenBank/DDBJ databases">
        <title>The genome of Folsomia candida.</title>
        <authorList>
            <person name="Faddeeva A."/>
            <person name="Derks M.F."/>
            <person name="Anvar Y."/>
            <person name="Smit S."/>
            <person name="Van Straalen N."/>
            <person name="Roelofs D."/>
        </authorList>
    </citation>
    <scope>NUCLEOTIDE SEQUENCE [LARGE SCALE GENOMIC DNA]</scope>
    <source>
        <strain evidence="2 3">VU population</strain>
        <tissue evidence="2">Whole body</tissue>
    </source>
</reference>
<keyword evidence="3" id="KW-1185">Reference proteome</keyword>
<dbReference type="Proteomes" id="UP000198287">
    <property type="component" value="Unassembled WGS sequence"/>
</dbReference>
<evidence type="ECO:0000313" key="2">
    <source>
        <dbReference type="EMBL" id="OXA58720.1"/>
    </source>
</evidence>
<comment type="caution">
    <text evidence="2">The sequence shown here is derived from an EMBL/GenBank/DDBJ whole genome shotgun (WGS) entry which is preliminary data.</text>
</comment>
<dbReference type="EMBL" id="LNIX01000003">
    <property type="protein sequence ID" value="OXA58720.1"/>
    <property type="molecule type" value="Genomic_DNA"/>
</dbReference>
<feature type="domain" description="C2H2-type" evidence="1">
    <location>
        <begin position="43"/>
        <end position="66"/>
    </location>
</feature>
<proteinExistence type="predicted"/>
<accession>A0A226EN56</accession>
<dbReference type="InterPro" id="IPR013087">
    <property type="entry name" value="Znf_C2H2_type"/>
</dbReference>
<organism evidence="2 3">
    <name type="scientific">Folsomia candida</name>
    <name type="common">Springtail</name>
    <dbReference type="NCBI Taxonomy" id="158441"/>
    <lineage>
        <taxon>Eukaryota</taxon>
        <taxon>Metazoa</taxon>
        <taxon>Ecdysozoa</taxon>
        <taxon>Arthropoda</taxon>
        <taxon>Hexapoda</taxon>
        <taxon>Collembola</taxon>
        <taxon>Entomobryomorpha</taxon>
        <taxon>Isotomoidea</taxon>
        <taxon>Isotomidae</taxon>
        <taxon>Proisotominae</taxon>
        <taxon>Folsomia</taxon>
    </lineage>
</organism>
<gene>
    <name evidence="2" type="ORF">Fcan01_07918</name>
</gene>
<evidence type="ECO:0000313" key="3">
    <source>
        <dbReference type="Proteomes" id="UP000198287"/>
    </source>
</evidence>
<dbReference type="PROSITE" id="PS00028">
    <property type="entry name" value="ZINC_FINGER_C2H2_1"/>
    <property type="match status" value="1"/>
</dbReference>
<name>A0A226EN56_FOLCA</name>
<dbReference type="AlphaFoldDB" id="A0A226EN56"/>
<sequence>MEEYYDEVKKMCKLCLISIGSGRKFDFQKHYSKSHNPKNLEVCDVTGCTYRFDNIMSLYRHKTVVHGQPACNASLPDNKKMVWAEKLRCVYGGVVGLFVGVSKAYHPRTAASHRDSVHSKCIVTKDFESEGLCFLDHSSARKLFTVTVKRKKHQTDEEFKKWVNEASVGFKMYARQFFVNSIYSNYRSEYELMDKEKDAVHAKLRQSAFSEYYSDEPKQSLTYYDWKKTVIGQPAVAAAAKENGVKPLRKRKVETITSGAPVALSSPSKRRVMGNPPNEILQAVKNFGRPAIREWLDKLSQEEKASQIGSN</sequence>
<protein>
    <submittedName>
        <fullName evidence="2">Transcriptional activator GLI3</fullName>
    </submittedName>
</protein>
<evidence type="ECO:0000259" key="1">
    <source>
        <dbReference type="PROSITE" id="PS00028"/>
    </source>
</evidence>